<feature type="region of interest" description="Disordered" evidence="1">
    <location>
        <begin position="1"/>
        <end position="88"/>
    </location>
</feature>
<dbReference type="InterPro" id="IPR006671">
    <property type="entry name" value="Cyclin_N"/>
</dbReference>
<feature type="compositionally biased region" description="Basic residues" evidence="1">
    <location>
        <begin position="45"/>
        <end position="54"/>
    </location>
</feature>
<dbReference type="InterPro" id="IPR036915">
    <property type="entry name" value="Cyclin-like_sf"/>
</dbReference>
<dbReference type="AlphaFoldDB" id="A0AAV9IZD6"/>
<feature type="compositionally biased region" description="Low complexity" evidence="1">
    <location>
        <begin position="307"/>
        <end position="324"/>
    </location>
</feature>
<feature type="region of interest" description="Disordered" evidence="1">
    <location>
        <begin position="300"/>
        <end position="330"/>
    </location>
</feature>
<accession>A0AAV9IZD6</accession>
<gene>
    <name evidence="3" type="ORF">CDCA_CDCA13G3720</name>
</gene>
<dbReference type="Proteomes" id="UP001301350">
    <property type="component" value="Unassembled WGS sequence"/>
</dbReference>
<feature type="compositionally biased region" description="Basic and acidic residues" evidence="1">
    <location>
        <begin position="14"/>
        <end position="34"/>
    </location>
</feature>
<organism evidence="3 4">
    <name type="scientific">Cyanidium caldarium</name>
    <name type="common">Red alga</name>
    <dbReference type="NCBI Taxonomy" id="2771"/>
    <lineage>
        <taxon>Eukaryota</taxon>
        <taxon>Rhodophyta</taxon>
        <taxon>Bangiophyceae</taxon>
        <taxon>Cyanidiales</taxon>
        <taxon>Cyanidiaceae</taxon>
        <taxon>Cyanidium</taxon>
    </lineage>
</organism>
<name>A0AAV9IZD6_CYACA</name>
<feature type="compositionally biased region" description="Pro residues" evidence="1">
    <location>
        <begin position="503"/>
        <end position="516"/>
    </location>
</feature>
<dbReference type="SUPFAM" id="SSF47954">
    <property type="entry name" value="Cyclin-like"/>
    <property type="match status" value="2"/>
</dbReference>
<feature type="region of interest" description="Disordered" evidence="1">
    <location>
        <begin position="458"/>
        <end position="516"/>
    </location>
</feature>
<comment type="caution">
    <text evidence="3">The sequence shown here is derived from an EMBL/GenBank/DDBJ whole genome shotgun (WGS) entry which is preliminary data.</text>
</comment>
<feature type="domain" description="Cyclin N-terminal" evidence="2">
    <location>
        <begin position="184"/>
        <end position="278"/>
    </location>
</feature>
<sequence>MPSMNGSAFPQVPAKRERSGSGREVRAEPADHRLPPPPPPQSQRRGWRHRRRRGHDAVTRSRDASNAAWSSAAHRMQARHAPAPKAIAPLPPLRCVDTLWLMTPAECVDTASRRPVYPANDAAPSAPGAALSAEEEDARRRLDMAFLDRLCQRIWDTPDAAPTTTTAAATPTSTSRWSTRVPVTTLTAARLLFHRFTLVESFADIDNDLDVVTACLSIACKATENVVRMRDLVRHAYAIRTQDRVAPDESHDKELYARCRECIAQAERQVLHTLNWDIDVGDSVHRVLLAHWAQLESSARQTETEIASPSPTSPSSATTAPAAADGGSRLPWSDTDAKRMLQVAFSFLNEAHRTVCCCLFPREELAAAALILAMRLCKLEAADAWVPTWMRAAHLDASTTAAALDRIRAEYYARVRRALRDERRAPAGREATGTAAAAACALFPSWLREAVEAEGAEAEIVPARRRTGPPPPPPPSDWANRATGATAADTPSHSSPMPSASPLEPPPPPPIEPAFW</sequence>
<dbReference type="Pfam" id="PF00134">
    <property type="entry name" value="Cyclin_N"/>
    <property type="match status" value="1"/>
</dbReference>
<proteinExistence type="predicted"/>
<dbReference type="EMBL" id="JANCYW010000013">
    <property type="protein sequence ID" value="KAK4537695.1"/>
    <property type="molecule type" value="Genomic_DNA"/>
</dbReference>
<dbReference type="GO" id="GO:0006357">
    <property type="term" value="P:regulation of transcription by RNA polymerase II"/>
    <property type="evidence" value="ECO:0007669"/>
    <property type="project" value="InterPro"/>
</dbReference>
<evidence type="ECO:0000313" key="3">
    <source>
        <dbReference type="EMBL" id="KAK4537695.1"/>
    </source>
</evidence>
<dbReference type="GO" id="GO:0016538">
    <property type="term" value="F:cyclin-dependent protein serine/threonine kinase regulator activity"/>
    <property type="evidence" value="ECO:0007669"/>
    <property type="project" value="InterPro"/>
</dbReference>
<protein>
    <recommendedName>
        <fullName evidence="2">Cyclin N-terminal domain-containing protein</fullName>
    </recommendedName>
</protein>
<evidence type="ECO:0000259" key="2">
    <source>
        <dbReference type="Pfam" id="PF00134"/>
    </source>
</evidence>
<dbReference type="Gene3D" id="1.10.472.10">
    <property type="entry name" value="Cyclin-like"/>
    <property type="match status" value="2"/>
</dbReference>
<keyword evidence="4" id="KW-1185">Reference proteome</keyword>
<feature type="compositionally biased region" description="Low complexity" evidence="1">
    <location>
        <begin position="491"/>
        <end position="502"/>
    </location>
</feature>
<evidence type="ECO:0000256" key="1">
    <source>
        <dbReference type="SAM" id="MobiDB-lite"/>
    </source>
</evidence>
<dbReference type="PANTHER" id="PTHR10026">
    <property type="entry name" value="CYCLIN"/>
    <property type="match status" value="1"/>
</dbReference>
<dbReference type="InterPro" id="IPR043198">
    <property type="entry name" value="Cyclin/Ssn8"/>
</dbReference>
<evidence type="ECO:0000313" key="4">
    <source>
        <dbReference type="Proteomes" id="UP001301350"/>
    </source>
</evidence>
<reference evidence="3 4" key="1">
    <citation type="submission" date="2022-07" db="EMBL/GenBank/DDBJ databases">
        <title>Genome-wide signatures of adaptation to extreme environments.</title>
        <authorList>
            <person name="Cho C.H."/>
            <person name="Yoon H.S."/>
        </authorList>
    </citation>
    <scope>NUCLEOTIDE SEQUENCE [LARGE SCALE GENOMIC DNA]</scope>
    <source>
        <strain evidence="3 4">DBV 063 E5</strain>
    </source>
</reference>